<protein>
    <submittedName>
        <fullName evidence="1">Putative non-LTR retroelement reverse transcriptase</fullName>
    </submittedName>
</protein>
<keyword evidence="2" id="KW-1185">Reference proteome</keyword>
<dbReference type="InterPro" id="IPR036691">
    <property type="entry name" value="Endo/exonu/phosph_ase_sf"/>
</dbReference>
<dbReference type="GO" id="GO:0003964">
    <property type="term" value="F:RNA-directed DNA polymerase activity"/>
    <property type="evidence" value="ECO:0007669"/>
    <property type="project" value="UniProtKB-KW"/>
</dbReference>
<sequence>MKDEDTVKEYSSKLLEAEEAFPEWMRKSFHPTLEGFDNRLLVRMLVDPLFELDHYRSGWPIRDTIDQREFNLSCVFGPPYLSERPRFWEQLSVFSGKVTHPWILVGDINQVLRPSEKLSANTNIPGAEDF</sequence>
<dbReference type="Proteomes" id="UP000634136">
    <property type="component" value="Unassembled WGS sequence"/>
</dbReference>
<accession>A0A834X6F9</accession>
<evidence type="ECO:0000313" key="2">
    <source>
        <dbReference type="Proteomes" id="UP000634136"/>
    </source>
</evidence>
<dbReference type="SUPFAM" id="SSF56219">
    <property type="entry name" value="DNase I-like"/>
    <property type="match status" value="1"/>
</dbReference>
<gene>
    <name evidence="1" type="ORF">G2W53_008085</name>
</gene>
<keyword evidence="1" id="KW-0548">Nucleotidyltransferase</keyword>
<name>A0A834X6F9_9FABA</name>
<reference evidence="1" key="1">
    <citation type="submission" date="2020-09" db="EMBL/GenBank/DDBJ databases">
        <title>Genome-Enabled Discovery of Anthraquinone Biosynthesis in Senna tora.</title>
        <authorList>
            <person name="Kang S.-H."/>
            <person name="Pandey R.P."/>
            <person name="Lee C.-M."/>
            <person name="Sim J.-S."/>
            <person name="Jeong J.-T."/>
            <person name="Choi B.-S."/>
            <person name="Jung M."/>
            <person name="Ginzburg D."/>
            <person name="Zhao K."/>
            <person name="Won S.Y."/>
            <person name="Oh T.-J."/>
            <person name="Yu Y."/>
            <person name="Kim N.-H."/>
            <person name="Lee O.R."/>
            <person name="Lee T.-H."/>
            <person name="Bashyal P."/>
            <person name="Kim T.-S."/>
            <person name="Lee W.-H."/>
            <person name="Kawkins C."/>
            <person name="Kim C.-K."/>
            <person name="Kim J.S."/>
            <person name="Ahn B.O."/>
            <person name="Rhee S.Y."/>
            <person name="Sohng J.K."/>
        </authorList>
    </citation>
    <scope>NUCLEOTIDE SEQUENCE</scope>
    <source>
        <tissue evidence="1">Leaf</tissue>
    </source>
</reference>
<keyword evidence="1" id="KW-0808">Transferase</keyword>
<dbReference type="AlphaFoldDB" id="A0A834X6F9"/>
<evidence type="ECO:0000313" key="1">
    <source>
        <dbReference type="EMBL" id="KAF7839603.1"/>
    </source>
</evidence>
<keyword evidence="1" id="KW-0695">RNA-directed DNA polymerase</keyword>
<comment type="caution">
    <text evidence="1">The sequence shown here is derived from an EMBL/GenBank/DDBJ whole genome shotgun (WGS) entry which is preliminary data.</text>
</comment>
<dbReference type="EMBL" id="JAAIUW010000003">
    <property type="protein sequence ID" value="KAF7839603.1"/>
    <property type="molecule type" value="Genomic_DNA"/>
</dbReference>
<dbReference type="Gene3D" id="3.60.10.10">
    <property type="entry name" value="Endonuclease/exonuclease/phosphatase"/>
    <property type="match status" value="1"/>
</dbReference>
<dbReference type="OrthoDB" id="1113909at2759"/>
<organism evidence="1 2">
    <name type="scientific">Senna tora</name>
    <dbReference type="NCBI Taxonomy" id="362788"/>
    <lineage>
        <taxon>Eukaryota</taxon>
        <taxon>Viridiplantae</taxon>
        <taxon>Streptophyta</taxon>
        <taxon>Embryophyta</taxon>
        <taxon>Tracheophyta</taxon>
        <taxon>Spermatophyta</taxon>
        <taxon>Magnoliopsida</taxon>
        <taxon>eudicotyledons</taxon>
        <taxon>Gunneridae</taxon>
        <taxon>Pentapetalae</taxon>
        <taxon>rosids</taxon>
        <taxon>fabids</taxon>
        <taxon>Fabales</taxon>
        <taxon>Fabaceae</taxon>
        <taxon>Caesalpinioideae</taxon>
        <taxon>Cassia clade</taxon>
        <taxon>Senna</taxon>
    </lineage>
</organism>
<proteinExistence type="predicted"/>